<dbReference type="PANTHER" id="PTHR30069">
    <property type="entry name" value="TONB-DEPENDENT OUTER MEMBRANE RECEPTOR"/>
    <property type="match status" value="1"/>
</dbReference>
<dbReference type="InterPro" id="IPR039426">
    <property type="entry name" value="TonB-dep_rcpt-like"/>
</dbReference>
<protein>
    <recommendedName>
        <fullName evidence="10">TonB-dependent receptor</fullName>
    </recommendedName>
</protein>
<dbReference type="PROSITE" id="PS52016">
    <property type="entry name" value="TONB_DEPENDENT_REC_3"/>
    <property type="match status" value="1"/>
</dbReference>
<keyword evidence="5" id="KW-0472">Membrane</keyword>
<dbReference type="GO" id="GO:0044718">
    <property type="term" value="P:siderophore transmembrane transport"/>
    <property type="evidence" value="ECO:0007669"/>
    <property type="project" value="TreeGrafter"/>
</dbReference>
<proteinExistence type="predicted"/>
<dbReference type="GO" id="GO:0015344">
    <property type="term" value="F:siderophore uptake transmembrane transporter activity"/>
    <property type="evidence" value="ECO:0007669"/>
    <property type="project" value="TreeGrafter"/>
</dbReference>
<comment type="subcellular location">
    <subcellularLocation>
        <location evidence="1">Cell outer membrane</location>
        <topology evidence="1">Multi-pass membrane protein</topology>
    </subcellularLocation>
</comment>
<dbReference type="Pfam" id="PF00593">
    <property type="entry name" value="TonB_dep_Rec_b-barrel"/>
    <property type="match status" value="1"/>
</dbReference>
<gene>
    <name evidence="9" type="ORF">MNBD_GAMMA21-1533</name>
</gene>
<dbReference type="SUPFAM" id="SSF56935">
    <property type="entry name" value="Porins"/>
    <property type="match status" value="1"/>
</dbReference>
<dbReference type="Pfam" id="PF07715">
    <property type="entry name" value="Plug"/>
    <property type="match status" value="1"/>
</dbReference>
<keyword evidence="3" id="KW-0812">Transmembrane</keyword>
<dbReference type="InterPro" id="IPR000531">
    <property type="entry name" value="Beta-barrel_TonB"/>
</dbReference>
<feature type="domain" description="TonB-dependent receptor plug" evidence="8">
    <location>
        <begin position="70"/>
        <end position="178"/>
    </location>
</feature>
<organism evidence="9">
    <name type="scientific">hydrothermal vent metagenome</name>
    <dbReference type="NCBI Taxonomy" id="652676"/>
    <lineage>
        <taxon>unclassified sequences</taxon>
        <taxon>metagenomes</taxon>
        <taxon>ecological metagenomes</taxon>
    </lineage>
</organism>
<keyword evidence="4" id="KW-0798">TonB box</keyword>
<evidence type="ECO:0000259" key="7">
    <source>
        <dbReference type="Pfam" id="PF00593"/>
    </source>
</evidence>
<dbReference type="EMBL" id="UOFR01000034">
    <property type="protein sequence ID" value="VAW95739.1"/>
    <property type="molecule type" value="Genomic_DNA"/>
</dbReference>
<dbReference type="InterPro" id="IPR012910">
    <property type="entry name" value="Plug_dom"/>
</dbReference>
<dbReference type="Gene3D" id="2.170.130.10">
    <property type="entry name" value="TonB-dependent receptor, plug domain"/>
    <property type="match status" value="1"/>
</dbReference>
<evidence type="ECO:0000259" key="8">
    <source>
        <dbReference type="Pfam" id="PF07715"/>
    </source>
</evidence>
<evidence type="ECO:0000256" key="5">
    <source>
        <dbReference type="ARBA" id="ARBA00023136"/>
    </source>
</evidence>
<evidence type="ECO:0000256" key="2">
    <source>
        <dbReference type="ARBA" id="ARBA00022448"/>
    </source>
</evidence>
<accession>A0A3B1ABU2</accession>
<dbReference type="Gene3D" id="2.40.170.20">
    <property type="entry name" value="TonB-dependent receptor, beta-barrel domain"/>
    <property type="match status" value="1"/>
</dbReference>
<keyword evidence="6" id="KW-0998">Cell outer membrane</keyword>
<reference evidence="9" key="1">
    <citation type="submission" date="2018-06" db="EMBL/GenBank/DDBJ databases">
        <authorList>
            <person name="Zhirakovskaya E."/>
        </authorList>
    </citation>
    <scope>NUCLEOTIDE SEQUENCE</scope>
</reference>
<sequence>MKVSKVTTLCLIMTKTVVLVGVFNGLLIGSSNVFAKDVVINKVDELLDLPFEELFNVEITSTSYFPETPLDVASTVTVILREDWEQRGARRLDDALSNMPGFTPLPHFLGAKQWGIRGLGSGNGSGVQTLWDGVSINTFPTGMAQLSNPNLQLNTLNSIEVIRGPGSALYGTDAFHGVVSMTAYEADENEQQITSRLGSNGYYEGAYNASTDVFNNWRLNLAIASSGQPNQGLEYEYLDSGVVNTAKREYNYNTSTASIKLASDKEKKTAYGIGLYYNNNKQTDFYHDGASVPANDTSDGNSQLAMVKFDVTQKINQHSKLSFDVSYWIESHDFHRILSPANNQINIFVDEENQKEAKVIYQKDNLFVNTELSVGLSYRENNIKNAYRTIVTADGNEVLNAPLTFSDNGRQIKSFLADGKTTLKNGDYVIRYGFRYDDFSDFGSHIAPRLGIIRKLDETSAVKLLYGNAFRAPTANELYGSPFVAGNLNLDPEEIDTYELVYLQSGRDSKLEIVLFYTEWKNAIDMVGTFPNQTTVNITESQSNGVEVSYLKKINNWKLDLSGSYVDSKDKTNNLDYVIYPTYIINLGAAYQFRNALSVQINNRILLDMSKNPNTATVEANELRDYWRVDVNVTKKYNEKWDVFANIRNLLNRNNQLPSTGSGVNQNNFLSGIQDEEISFDLGARYKF</sequence>
<evidence type="ECO:0000256" key="4">
    <source>
        <dbReference type="ARBA" id="ARBA00023077"/>
    </source>
</evidence>
<dbReference type="InterPro" id="IPR036942">
    <property type="entry name" value="Beta-barrel_TonB_sf"/>
</dbReference>
<dbReference type="InterPro" id="IPR037066">
    <property type="entry name" value="Plug_dom_sf"/>
</dbReference>
<evidence type="ECO:0000256" key="1">
    <source>
        <dbReference type="ARBA" id="ARBA00004571"/>
    </source>
</evidence>
<evidence type="ECO:0000313" key="9">
    <source>
        <dbReference type="EMBL" id="VAW95739.1"/>
    </source>
</evidence>
<evidence type="ECO:0008006" key="10">
    <source>
        <dbReference type="Google" id="ProtNLM"/>
    </source>
</evidence>
<name>A0A3B1ABU2_9ZZZZ</name>
<evidence type="ECO:0000256" key="3">
    <source>
        <dbReference type="ARBA" id="ARBA00022692"/>
    </source>
</evidence>
<feature type="domain" description="TonB-dependent receptor-like beta-barrel" evidence="7">
    <location>
        <begin position="244"/>
        <end position="650"/>
    </location>
</feature>
<dbReference type="AlphaFoldDB" id="A0A3B1ABU2"/>
<dbReference type="GO" id="GO:0009279">
    <property type="term" value="C:cell outer membrane"/>
    <property type="evidence" value="ECO:0007669"/>
    <property type="project" value="UniProtKB-SubCell"/>
</dbReference>
<dbReference type="PANTHER" id="PTHR30069:SF50">
    <property type="entry name" value="TONB-DEPENDENT RECEPTOR HI_1217-RELATED"/>
    <property type="match status" value="1"/>
</dbReference>
<evidence type="ECO:0000256" key="6">
    <source>
        <dbReference type="ARBA" id="ARBA00023237"/>
    </source>
</evidence>
<keyword evidence="2" id="KW-0813">Transport</keyword>